<evidence type="ECO:0000256" key="3">
    <source>
        <dbReference type="ARBA" id="ARBA00022796"/>
    </source>
</evidence>
<evidence type="ECO:0000256" key="4">
    <source>
        <dbReference type="ARBA" id="ARBA00022989"/>
    </source>
</evidence>
<keyword evidence="9" id="KW-1185">Reference proteome</keyword>
<dbReference type="Proteomes" id="UP001327560">
    <property type="component" value="Chromosome 7"/>
</dbReference>
<keyword evidence="2 7" id="KW-0812">Transmembrane</keyword>
<dbReference type="InterPro" id="IPR007274">
    <property type="entry name" value="Cop_transporter"/>
</dbReference>
<evidence type="ECO:0000256" key="2">
    <source>
        <dbReference type="ARBA" id="ARBA00022692"/>
    </source>
</evidence>
<keyword evidence="3 7" id="KW-0187">Copper transport</keyword>
<reference evidence="8 9" key="1">
    <citation type="submission" date="2023-10" db="EMBL/GenBank/DDBJ databases">
        <title>Chromosome-scale genome assembly provides insights into flower coloration mechanisms of Canna indica.</title>
        <authorList>
            <person name="Li C."/>
        </authorList>
    </citation>
    <scope>NUCLEOTIDE SEQUENCE [LARGE SCALE GENOMIC DNA]</scope>
    <source>
        <tissue evidence="8">Flower</tissue>
    </source>
</reference>
<sequence>MDHGGGMSGMATAKPSYTHMTFFWGKNSEILFAGWPGSRGGMYALALVVVFALAILLEWIHHCRLVLWLEGAGKVAAGLAQTAQHAVRIGLAYLLMLAVMSFNGGLFIVVVFGHALGFLFFGSSVFRKSTTCGDVAPLPSC</sequence>
<evidence type="ECO:0000313" key="9">
    <source>
        <dbReference type="Proteomes" id="UP001327560"/>
    </source>
</evidence>
<keyword evidence="6 7" id="KW-0472">Membrane</keyword>
<protein>
    <recommendedName>
        <fullName evidence="7">Copper transport protein</fullName>
    </recommendedName>
</protein>
<keyword evidence="7" id="KW-0406">Ion transport</keyword>
<dbReference type="PANTHER" id="PTHR12483">
    <property type="entry name" value="SOLUTE CARRIER FAMILY 31 COPPER TRANSPORTERS"/>
    <property type="match status" value="1"/>
</dbReference>
<proteinExistence type="inferred from homology"/>
<dbReference type="AlphaFoldDB" id="A0AAQ3KQP4"/>
<organism evidence="8 9">
    <name type="scientific">Canna indica</name>
    <name type="common">Indian-shot</name>
    <dbReference type="NCBI Taxonomy" id="4628"/>
    <lineage>
        <taxon>Eukaryota</taxon>
        <taxon>Viridiplantae</taxon>
        <taxon>Streptophyta</taxon>
        <taxon>Embryophyta</taxon>
        <taxon>Tracheophyta</taxon>
        <taxon>Spermatophyta</taxon>
        <taxon>Magnoliopsida</taxon>
        <taxon>Liliopsida</taxon>
        <taxon>Zingiberales</taxon>
        <taxon>Cannaceae</taxon>
        <taxon>Canna</taxon>
    </lineage>
</organism>
<evidence type="ECO:0000256" key="1">
    <source>
        <dbReference type="ARBA" id="ARBA00006921"/>
    </source>
</evidence>
<feature type="transmembrane region" description="Helical" evidence="7">
    <location>
        <begin position="91"/>
        <end position="121"/>
    </location>
</feature>
<evidence type="ECO:0000256" key="6">
    <source>
        <dbReference type="ARBA" id="ARBA00023136"/>
    </source>
</evidence>
<dbReference type="GO" id="GO:0005375">
    <property type="term" value="F:copper ion transmembrane transporter activity"/>
    <property type="evidence" value="ECO:0007669"/>
    <property type="project" value="UniProtKB-UniRule"/>
</dbReference>
<dbReference type="GO" id="GO:0005886">
    <property type="term" value="C:plasma membrane"/>
    <property type="evidence" value="ECO:0007669"/>
    <property type="project" value="TreeGrafter"/>
</dbReference>
<evidence type="ECO:0000313" key="8">
    <source>
        <dbReference type="EMBL" id="WOL13029.1"/>
    </source>
</evidence>
<dbReference type="Pfam" id="PF04145">
    <property type="entry name" value="Ctr"/>
    <property type="match status" value="2"/>
</dbReference>
<accession>A0AAQ3KQP4</accession>
<dbReference type="PANTHER" id="PTHR12483:SF117">
    <property type="entry name" value="COPPER TRANSPORTER 3"/>
    <property type="match status" value="1"/>
</dbReference>
<dbReference type="EMBL" id="CP136896">
    <property type="protein sequence ID" value="WOL13029.1"/>
    <property type="molecule type" value="Genomic_DNA"/>
</dbReference>
<comment type="similarity">
    <text evidence="1 7">Belongs to the copper transporter (Ctr) (TC 1.A.56) family. SLC31A subfamily.</text>
</comment>
<keyword evidence="7" id="KW-0813">Transport</keyword>
<evidence type="ECO:0000256" key="5">
    <source>
        <dbReference type="ARBA" id="ARBA00023008"/>
    </source>
</evidence>
<evidence type="ECO:0000256" key="7">
    <source>
        <dbReference type="RuleBase" id="RU367022"/>
    </source>
</evidence>
<keyword evidence="4 7" id="KW-1133">Transmembrane helix</keyword>
<name>A0AAQ3KQP4_9LILI</name>
<gene>
    <name evidence="8" type="ORF">Cni_G21798</name>
</gene>
<comment type="subcellular location">
    <subcellularLocation>
        <location evidence="7">Membrane</location>
        <topology evidence="7">Multi-pass membrane protein</topology>
    </subcellularLocation>
</comment>
<feature type="transmembrane region" description="Helical" evidence="7">
    <location>
        <begin position="41"/>
        <end position="60"/>
    </location>
</feature>
<keyword evidence="5 7" id="KW-0186">Copper</keyword>